<dbReference type="SUPFAM" id="SSF52540">
    <property type="entry name" value="P-loop containing nucleoside triphosphate hydrolases"/>
    <property type="match status" value="1"/>
</dbReference>
<dbReference type="InterPro" id="IPR027417">
    <property type="entry name" value="P-loop_NTPase"/>
</dbReference>
<dbReference type="PANTHER" id="PTHR11783">
    <property type="entry name" value="SULFOTRANSFERASE SULT"/>
    <property type="match status" value="1"/>
</dbReference>
<sequence>MASRPPLKMVGDMPLVAYFADNWENVQNFQAKEGDLLIDTYPKSGESKKGVVPAAHLRPGGTTWISEIVDLVLHDGENKTSQRGAIFERVTFLEFAMPDMPTNTEKLNKMKPPRLMKSHLPIHLLPESFWEKNSCSNYVSYH</sequence>
<accession>A0A8J6B2I7</accession>
<keyword evidence="6" id="KW-1185">Reference proteome</keyword>
<keyword evidence="2 3" id="KW-0808">Transferase</keyword>
<dbReference type="Pfam" id="PF00685">
    <property type="entry name" value="Sulfotransfer_1"/>
    <property type="match status" value="1"/>
</dbReference>
<evidence type="ECO:0000313" key="5">
    <source>
        <dbReference type="EMBL" id="KAG9462932.1"/>
    </source>
</evidence>
<gene>
    <name evidence="5" type="ORF">GDO78_022793</name>
</gene>
<evidence type="ECO:0000313" key="6">
    <source>
        <dbReference type="Proteomes" id="UP000770717"/>
    </source>
</evidence>
<feature type="domain" description="Sulfotransferase" evidence="4">
    <location>
        <begin position="60"/>
        <end position="133"/>
    </location>
</feature>
<dbReference type="Proteomes" id="UP000770717">
    <property type="component" value="Unassembled WGS sequence"/>
</dbReference>
<protein>
    <recommendedName>
        <fullName evidence="3">Sulfotransferase</fullName>
        <ecNumber evidence="3">2.8.2.-</ecNumber>
    </recommendedName>
</protein>
<dbReference type="EC" id="2.8.2.-" evidence="3"/>
<dbReference type="OrthoDB" id="205623at2759"/>
<comment type="similarity">
    <text evidence="1 3">Belongs to the sulfotransferase 1 family.</text>
</comment>
<dbReference type="InterPro" id="IPR000863">
    <property type="entry name" value="Sulfotransferase_dom"/>
</dbReference>
<name>A0A8J6B2I7_ELECQ</name>
<reference evidence="5" key="1">
    <citation type="thesis" date="2020" institute="ProQuest LLC" country="789 East Eisenhower Parkway, Ann Arbor, MI, USA">
        <title>Comparative Genomics and Chromosome Evolution.</title>
        <authorList>
            <person name="Mudd A.B."/>
        </authorList>
    </citation>
    <scope>NUCLEOTIDE SEQUENCE</scope>
    <source>
        <strain evidence="5">HN-11 Male</strain>
        <tissue evidence="5">Kidney and liver</tissue>
    </source>
</reference>
<proteinExistence type="inferred from homology"/>
<evidence type="ECO:0000256" key="1">
    <source>
        <dbReference type="ARBA" id="ARBA00005771"/>
    </source>
</evidence>
<organism evidence="5 6">
    <name type="scientific">Eleutherodactylus coqui</name>
    <name type="common">Puerto Rican coqui</name>
    <dbReference type="NCBI Taxonomy" id="57060"/>
    <lineage>
        <taxon>Eukaryota</taxon>
        <taxon>Metazoa</taxon>
        <taxon>Chordata</taxon>
        <taxon>Craniata</taxon>
        <taxon>Vertebrata</taxon>
        <taxon>Euteleostomi</taxon>
        <taxon>Amphibia</taxon>
        <taxon>Batrachia</taxon>
        <taxon>Anura</taxon>
        <taxon>Neobatrachia</taxon>
        <taxon>Hyloidea</taxon>
        <taxon>Eleutherodactylidae</taxon>
        <taxon>Eleutherodactylinae</taxon>
        <taxon>Eleutherodactylus</taxon>
        <taxon>Eleutherodactylus</taxon>
    </lineage>
</organism>
<comment type="caution">
    <text evidence="5">The sequence shown here is derived from an EMBL/GenBank/DDBJ whole genome shotgun (WGS) entry which is preliminary data.</text>
</comment>
<dbReference type="EMBL" id="WNTK01008802">
    <property type="protein sequence ID" value="KAG9462932.1"/>
    <property type="molecule type" value="Genomic_DNA"/>
</dbReference>
<dbReference type="AlphaFoldDB" id="A0A8J6B2I7"/>
<evidence type="ECO:0000259" key="4">
    <source>
        <dbReference type="Pfam" id="PF00685"/>
    </source>
</evidence>
<evidence type="ECO:0000256" key="2">
    <source>
        <dbReference type="ARBA" id="ARBA00022679"/>
    </source>
</evidence>
<dbReference type="Gene3D" id="3.40.50.300">
    <property type="entry name" value="P-loop containing nucleotide triphosphate hydrolases"/>
    <property type="match status" value="1"/>
</dbReference>
<evidence type="ECO:0000256" key="3">
    <source>
        <dbReference type="RuleBase" id="RU361155"/>
    </source>
</evidence>
<dbReference type="GO" id="GO:0008146">
    <property type="term" value="F:sulfotransferase activity"/>
    <property type="evidence" value="ECO:0007669"/>
    <property type="project" value="InterPro"/>
</dbReference>